<proteinExistence type="predicted"/>
<dbReference type="RefSeq" id="WP_165050908.1">
    <property type="nucleotide sequence ID" value="NZ_JAALFE010000012.1"/>
</dbReference>
<dbReference type="AlphaFoldDB" id="A0A6M1TVY6"/>
<dbReference type="Proteomes" id="UP000474758">
    <property type="component" value="Unassembled WGS sequence"/>
</dbReference>
<evidence type="ECO:0000313" key="2">
    <source>
        <dbReference type="EMBL" id="NGQ91877.1"/>
    </source>
</evidence>
<sequence>MNKPFLDPAHPMFRQAWVRWVTVLAPLGWGGFELWLGNGFWAILFGAAGAYAGWKLILQKPPQP</sequence>
<accession>A0A6M1TVY6</accession>
<dbReference type="EMBL" id="JAALFE010000012">
    <property type="protein sequence ID" value="NGQ91877.1"/>
    <property type="molecule type" value="Genomic_DNA"/>
</dbReference>
<evidence type="ECO:0008006" key="4">
    <source>
        <dbReference type="Google" id="ProtNLM"/>
    </source>
</evidence>
<keyword evidence="1" id="KW-1133">Transmembrane helix</keyword>
<evidence type="ECO:0000256" key="1">
    <source>
        <dbReference type="SAM" id="Phobius"/>
    </source>
</evidence>
<reference evidence="2 3" key="1">
    <citation type="submission" date="2020-02" db="EMBL/GenBank/DDBJ databases">
        <title>Rhodobacter translucens sp. nov., a novel bacterium isolated from activated sludge.</title>
        <authorList>
            <person name="Liu J."/>
        </authorList>
    </citation>
    <scope>NUCLEOTIDE SEQUENCE [LARGE SCALE GENOMIC DNA]</scope>
    <source>
        <strain evidence="2 3">HX-7-19</strain>
    </source>
</reference>
<organism evidence="2 3">
    <name type="scientific">Paragemmobacter kunshanensis</name>
    <dbReference type="NCBI Taxonomy" id="2583234"/>
    <lineage>
        <taxon>Bacteria</taxon>
        <taxon>Pseudomonadati</taxon>
        <taxon>Pseudomonadota</taxon>
        <taxon>Alphaproteobacteria</taxon>
        <taxon>Rhodobacterales</taxon>
        <taxon>Paracoccaceae</taxon>
        <taxon>Paragemmobacter</taxon>
    </lineage>
</organism>
<evidence type="ECO:0000313" key="3">
    <source>
        <dbReference type="Proteomes" id="UP000474758"/>
    </source>
</evidence>
<comment type="caution">
    <text evidence="2">The sequence shown here is derived from an EMBL/GenBank/DDBJ whole genome shotgun (WGS) entry which is preliminary data.</text>
</comment>
<gene>
    <name evidence="2" type="ORF">G5V65_13310</name>
</gene>
<name>A0A6M1TVY6_9RHOB</name>
<keyword evidence="1" id="KW-0472">Membrane</keyword>
<feature type="transmembrane region" description="Helical" evidence="1">
    <location>
        <begin position="38"/>
        <end position="58"/>
    </location>
</feature>
<protein>
    <recommendedName>
        <fullName evidence="4">DUF3329 domain-containing protein</fullName>
    </recommendedName>
</protein>
<keyword evidence="1" id="KW-0812">Transmembrane</keyword>
<keyword evidence="3" id="KW-1185">Reference proteome</keyword>